<gene>
    <name evidence="1" type="ORF">NRIC_06200</name>
</gene>
<organism evidence="1 2">
    <name type="scientific">Enterococcus florum</name>
    <dbReference type="NCBI Taxonomy" id="2480627"/>
    <lineage>
        <taxon>Bacteria</taxon>
        <taxon>Bacillati</taxon>
        <taxon>Bacillota</taxon>
        <taxon>Bacilli</taxon>
        <taxon>Lactobacillales</taxon>
        <taxon>Enterococcaceae</taxon>
        <taxon>Enterococcus</taxon>
    </lineage>
</organism>
<protein>
    <submittedName>
        <fullName evidence="1">Uncharacterized protein</fullName>
    </submittedName>
</protein>
<sequence length="52" mass="6248">MKYLVVCVNRDKTREEKKFTTCREALCFATNYSKIKSSKVYKENKIVQSFKY</sequence>
<keyword evidence="2" id="KW-1185">Reference proteome</keyword>
<proteinExistence type="predicted"/>
<accession>A0A4V0WP60</accession>
<evidence type="ECO:0000313" key="1">
    <source>
        <dbReference type="EMBL" id="GCF92729.1"/>
    </source>
</evidence>
<name>A0A4V0WP60_9ENTE</name>
<reference evidence="2" key="1">
    <citation type="submission" date="2019-02" db="EMBL/GenBank/DDBJ databases">
        <title>Draft genome sequence of Enterococcus sp. Gos25-1.</title>
        <authorList>
            <person name="Tanaka N."/>
            <person name="Shiwa Y."/>
            <person name="Fujita N."/>
        </authorList>
    </citation>
    <scope>NUCLEOTIDE SEQUENCE [LARGE SCALE GENOMIC DNA]</scope>
    <source>
        <strain evidence="2">Gos25-1</strain>
    </source>
</reference>
<comment type="caution">
    <text evidence="1">The sequence shown here is derived from an EMBL/GenBank/DDBJ whole genome shotgun (WGS) entry which is preliminary data.</text>
</comment>
<dbReference type="AlphaFoldDB" id="A0A4V0WP60"/>
<dbReference type="Proteomes" id="UP000290567">
    <property type="component" value="Unassembled WGS sequence"/>
</dbReference>
<evidence type="ECO:0000313" key="2">
    <source>
        <dbReference type="Proteomes" id="UP000290567"/>
    </source>
</evidence>
<dbReference type="EMBL" id="BJCC01000006">
    <property type="protein sequence ID" value="GCF92729.1"/>
    <property type="molecule type" value="Genomic_DNA"/>
</dbReference>